<proteinExistence type="inferred from homology"/>
<dbReference type="EMBL" id="JAUSTU010000021">
    <property type="protein sequence ID" value="MDQ0157186.1"/>
    <property type="molecule type" value="Genomic_DNA"/>
</dbReference>
<keyword evidence="6" id="KW-1185">Reference proteome</keyword>
<dbReference type="InterPro" id="IPR000683">
    <property type="entry name" value="Gfo/Idh/MocA-like_OxRdtase_N"/>
</dbReference>
<dbReference type="SUPFAM" id="SSF55347">
    <property type="entry name" value="Glyceraldehyde-3-phosphate dehydrogenase-like, C-terminal domain"/>
    <property type="match status" value="1"/>
</dbReference>
<dbReference type="PANTHER" id="PTHR22604">
    <property type="entry name" value="OXIDOREDUCTASES"/>
    <property type="match status" value="1"/>
</dbReference>
<dbReference type="InterPro" id="IPR050984">
    <property type="entry name" value="Gfo/Idh/MocA_domain"/>
</dbReference>
<dbReference type="InterPro" id="IPR036291">
    <property type="entry name" value="NAD(P)-bd_dom_sf"/>
</dbReference>
<dbReference type="Gene3D" id="3.30.360.10">
    <property type="entry name" value="Dihydrodipicolinate Reductase, domain 2"/>
    <property type="match status" value="1"/>
</dbReference>
<protein>
    <submittedName>
        <fullName evidence="5">Dehydrogenase</fullName>
    </submittedName>
</protein>
<dbReference type="SUPFAM" id="SSF51735">
    <property type="entry name" value="NAD(P)-binding Rossmann-fold domains"/>
    <property type="match status" value="1"/>
</dbReference>
<dbReference type="Pfam" id="PF22725">
    <property type="entry name" value="GFO_IDH_MocA_C3"/>
    <property type="match status" value="1"/>
</dbReference>
<evidence type="ECO:0000256" key="2">
    <source>
        <dbReference type="ARBA" id="ARBA00023002"/>
    </source>
</evidence>
<sequence length="329" mass="37172">MKVSQKVKWGILSTARCAKERLLPAIRAERNSELLAIGSRDIEKAKLVAENFGIHRVYGSYQEVIDDPEIDAIYIPLPNNMHKEWTIKAAKAGKHVLCEKPVALNVEEAEEMVAVCEKSDVLFMEAFAFRCHPQWHRLREILDSSHIGEIRNVNAHYSISVENPNDIRLNPNMGGGSLYDVGSYCINAIRFIMGEEPTEVHAISKFAPDNIVDLTSSVVMRFPGDRLAQFSSSIESTHKQVVEVTGTKGSIKISWPFRHPSLVIQKDAKEIMDVFEFQLDEYTEQVIHFVDCILTGKTLWYGPEESIKNMKVIEAIYESASHGTKLQLN</sequence>
<dbReference type="RefSeq" id="WP_307151656.1">
    <property type="nucleotide sequence ID" value="NZ_JAUSTU010000021.1"/>
</dbReference>
<feature type="domain" description="Gfo/Idh/MocA-like oxidoreductase N-terminal" evidence="3">
    <location>
        <begin position="9"/>
        <end position="126"/>
    </location>
</feature>
<reference evidence="5 6" key="1">
    <citation type="submission" date="2023-07" db="EMBL/GenBank/DDBJ databases">
        <title>Genomic Encyclopedia of Type Strains, Phase IV (KMG-IV): sequencing the most valuable type-strain genomes for metagenomic binning, comparative biology and taxonomic classification.</title>
        <authorList>
            <person name="Goeker M."/>
        </authorList>
    </citation>
    <scope>NUCLEOTIDE SEQUENCE [LARGE SCALE GENOMIC DNA]</scope>
    <source>
        <strain evidence="5 6">DSM 23948</strain>
    </source>
</reference>
<accession>A0ABT9V8B7</accession>
<organism evidence="5 6">
    <name type="scientific">Anoxybacillus andreesenii</name>
    <dbReference type="NCBI Taxonomy" id="1325932"/>
    <lineage>
        <taxon>Bacteria</taxon>
        <taxon>Bacillati</taxon>
        <taxon>Bacillota</taxon>
        <taxon>Bacilli</taxon>
        <taxon>Bacillales</taxon>
        <taxon>Anoxybacillaceae</taxon>
        <taxon>Anoxybacillus</taxon>
    </lineage>
</organism>
<evidence type="ECO:0000313" key="5">
    <source>
        <dbReference type="EMBL" id="MDQ0157186.1"/>
    </source>
</evidence>
<dbReference type="Gene3D" id="3.40.50.720">
    <property type="entry name" value="NAD(P)-binding Rossmann-like Domain"/>
    <property type="match status" value="1"/>
</dbReference>
<comment type="similarity">
    <text evidence="1">Belongs to the Gfo/Idh/MocA family.</text>
</comment>
<comment type="caution">
    <text evidence="5">The sequence shown here is derived from an EMBL/GenBank/DDBJ whole genome shotgun (WGS) entry which is preliminary data.</text>
</comment>
<evidence type="ECO:0000259" key="4">
    <source>
        <dbReference type="Pfam" id="PF22725"/>
    </source>
</evidence>
<gene>
    <name evidence="5" type="ORF">J2S07_003514</name>
</gene>
<evidence type="ECO:0000259" key="3">
    <source>
        <dbReference type="Pfam" id="PF01408"/>
    </source>
</evidence>
<dbReference type="PANTHER" id="PTHR22604:SF105">
    <property type="entry name" value="TRANS-1,2-DIHYDROBENZENE-1,2-DIOL DEHYDROGENASE"/>
    <property type="match status" value="1"/>
</dbReference>
<evidence type="ECO:0000256" key="1">
    <source>
        <dbReference type="ARBA" id="ARBA00010928"/>
    </source>
</evidence>
<feature type="domain" description="GFO/IDH/MocA-like oxidoreductase" evidence="4">
    <location>
        <begin position="136"/>
        <end position="251"/>
    </location>
</feature>
<dbReference type="Proteomes" id="UP001231362">
    <property type="component" value="Unassembled WGS sequence"/>
</dbReference>
<keyword evidence="2" id="KW-0560">Oxidoreductase</keyword>
<evidence type="ECO:0000313" key="6">
    <source>
        <dbReference type="Proteomes" id="UP001231362"/>
    </source>
</evidence>
<name>A0ABT9V8B7_9BACL</name>
<dbReference type="InterPro" id="IPR055170">
    <property type="entry name" value="GFO_IDH_MocA-like_dom"/>
</dbReference>
<dbReference type="Pfam" id="PF01408">
    <property type="entry name" value="GFO_IDH_MocA"/>
    <property type="match status" value="1"/>
</dbReference>